<organism evidence="1 2">
    <name type="scientific">Vespula germanica</name>
    <name type="common">German yellow jacket</name>
    <name type="synonym">Paravespula germanica</name>
    <dbReference type="NCBI Taxonomy" id="30212"/>
    <lineage>
        <taxon>Eukaryota</taxon>
        <taxon>Metazoa</taxon>
        <taxon>Ecdysozoa</taxon>
        <taxon>Arthropoda</taxon>
        <taxon>Hexapoda</taxon>
        <taxon>Insecta</taxon>
        <taxon>Pterygota</taxon>
        <taxon>Neoptera</taxon>
        <taxon>Endopterygota</taxon>
        <taxon>Hymenoptera</taxon>
        <taxon>Apocrita</taxon>
        <taxon>Aculeata</taxon>
        <taxon>Vespoidea</taxon>
        <taxon>Vespidae</taxon>
        <taxon>Vespinae</taxon>
        <taxon>Vespula</taxon>
    </lineage>
</organism>
<evidence type="ECO:0000313" key="2">
    <source>
        <dbReference type="Proteomes" id="UP000617340"/>
    </source>
</evidence>
<protein>
    <submittedName>
        <fullName evidence="1">Uncharacterized protein</fullName>
    </submittedName>
</protein>
<accession>A0A834N571</accession>
<reference evidence="1" key="1">
    <citation type="journal article" date="2020" name="G3 (Bethesda)">
        <title>High-Quality Assemblies for Three Invasive Social Wasps from the &lt;i&gt;Vespula&lt;/i&gt; Genus.</title>
        <authorList>
            <person name="Harrop T.W.R."/>
            <person name="Guhlin J."/>
            <person name="McLaughlin G.M."/>
            <person name="Permina E."/>
            <person name="Stockwell P."/>
            <person name="Gilligan J."/>
            <person name="Le Lec M.F."/>
            <person name="Gruber M.A.M."/>
            <person name="Quinn O."/>
            <person name="Lovegrove M."/>
            <person name="Duncan E.J."/>
            <person name="Remnant E.J."/>
            <person name="Van Eeckhoven J."/>
            <person name="Graham B."/>
            <person name="Knapp R.A."/>
            <person name="Langford K.W."/>
            <person name="Kronenberg Z."/>
            <person name="Press M.O."/>
            <person name="Eacker S.M."/>
            <person name="Wilson-Rankin E.E."/>
            <person name="Purcell J."/>
            <person name="Lester P.J."/>
            <person name="Dearden P.K."/>
        </authorList>
    </citation>
    <scope>NUCLEOTIDE SEQUENCE</scope>
    <source>
        <strain evidence="1">Linc-1</strain>
    </source>
</reference>
<sequence>MAMGMIDRRFVVCVFFVIGSGCLANDVNIVSKWAQNLGTELWELANAVARPEELLTIYKNMNTIVQDKSGDELVNIISENVGRMLRRKMDAVTCIRIAAESNSENNSSESEEYNSNFTYFSGKYSQVIGESPVKCGSGDTLTLVRQYKGRTDSQWFNLAMNFNEVKCGSGDTLPLVRQYKGRTDSQWFNLAMNFNEDGLTVNGSILPRNSTSTHRSTPHNNITIYAISLVLDFDFALSEEIDHFHFALSEDVGSLSPRWNLEIFKGCHRRSTHEDFDCVPSEDGGSLSPRWDLEIFTGCHGRSTHEGFTQNSTVHSRRTL</sequence>
<keyword evidence="2" id="KW-1185">Reference proteome</keyword>
<dbReference type="EMBL" id="JACSDZ010000008">
    <property type="protein sequence ID" value="KAF7397215.1"/>
    <property type="molecule type" value="Genomic_DNA"/>
</dbReference>
<dbReference type="AlphaFoldDB" id="A0A834N571"/>
<proteinExistence type="predicted"/>
<dbReference type="Proteomes" id="UP000617340">
    <property type="component" value="Unassembled WGS sequence"/>
</dbReference>
<name>A0A834N571_VESGE</name>
<evidence type="ECO:0000313" key="1">
    <source>
        <dbReference type="EMBL" id="KAF7397215.1"/>
    </source>
</evidence>
<gene>
    <name evidence="1" type="ORF">HZH68_008437</name>
</gene>
<comment type="caution">
    <text evidence="1">The sequence shown here is derived from an EMBL/GenBank/DDBJ whole genome shotgun (WGS) entry which is preliminary data.</text>
</comment>